<name>A0A3E0HPI1_9PSEU</name>
<gene>
    <name evidence="6" type="ORF">BCF44_10558</name>
</gene>
<proteinExistence type="predicted"/>
<dbReference type="SUPFAM" id="SSF46689">
    <property type="entry name" value="Homeodomain-like"/>
    <property type="match status" value="1"/>
</dbReference>
<dbReference type="EMBL" id="QUNO01000005">
    <property type="protein sequence ID" value="REH48200.1"/>
    <property type="molecule type" value="Genomic_DNA"/>
</dbReference>
<dbReference type="InterPro" id="IPR050109">
    <property type="entry name" value="HTH-type_TetR-like_transc_reg"/>
</dbReference>
<feature type="DNA-binding region" description="H-T-H motif" evidence="4">
    <location>
        <begin position="40"/>
        <end position="59"/>
    </location>
</feature>
<dbReference type="Proteomes" id="UP000256269">
    <property type="component" value="Unassembled WGS sequence"/>
</dbReference>
<evidence type="ECO:0000256" key="4">
    <source>
        <dbReference type="PROSITE-ProRule" id="PRU00335"/>
    </source>
</evidence>
<evidence type="ECO:0000259" key="5">
    <source>
        <dbReference type="PROSITE" id="PS50977"/>
    </source>
</evidence>
<dbReference type="PROSITE" id="PS50977">
    <property type="entry name" value="HTH_TETR_2"/>
    <property type="match status" value="1"/>
</dbReference>
<evidence type="ECO:0000256" key="2">
    <source>
        <dbReference type="ARBA" id="ARBA00023125"/>
    </source>
</evidence>
<keyword evidence="1" id="KW-0805">Transcription regulation</keyword>
<dbReference type="PRINTS" id="PR00455">
    <property type="entry name" value="HTHTETR"/>
</dbReference>
<dbReference type="GO" id="GO:0000976">
    <property type="term" value="F:transcription cis-regulatory region binding"/>
    <property type="evidence" value="ECO:0007669"/>
    <property type="project" value="TreeGrafter"/>
</dbReference>
<reference evidence="6 7" key="1">
    <citation type="submission" date="2018-08" db="EMBL/GenBank/DDBJ databases">
        <title>Genomic Encyclopedia of Archaeal and Bacterial Type Strains, Phase II (KMG-II): from individual species to whole genera.</title>
        <authorList>
            <person name="Goeker M."/>
        </authorList>
    </citation>
    <scope>NUCLEOTIDE SEQUENCE [LARGE SCALE GENOMIC DNA]</scope>
    <source>
        <strain evidence="6 7">DSM 45791</strain>
    </source>
</reference>
<dbReference type="InterPro" id="IPR001647">
    <property type="entry name" value="HTH_TetR"/>
</dbReference>
<dbReference type="InterPro" id="IPR009057">
    <property type="entry name" value="Homeodomain-like_sf"/>
</dbReference>
<keyword evidence="7" id="KW-1185">Reference proteome</keyword>
<evidence type="ECO:0000313" key="7">
    <source>
        <dbReference type="Proteomes" id="UP000256269"/>
    </source>
</evidence>
<dbReference type="RefSeq" id="WP_116175010.1">
    <property type="nucleotide sequence ID" value="NZ_CP144375.1"/>
</dbReference>
<keyword evidence="2 4" id="KW-0238">DNA-binding</keyword>
<sequence>MTTPRRYHSPRRAQDAADTRRDILRAAAELFSTNGYARVTVADIARAAGVAQQTVYSSAGSKSDILREVLSEAIEESGGEAAVIAVRLTADLPTALGVLARATRLGNELQRQAVDILFAAMPVHENAAQLWDLATGKYRDALRQIAEDLRDKGFVDEVERTADALWFCFGFHAWRALVKDCGWSWDDAENWLARQAVAILGRGQAGPAVDQAVATPT</sequence>
<dbReference type="Gene3D" id="1.10.357.10">
    <property type="entry name" value="Tetracycline Repressor, domain 2"/>
    <property type="match status" value="1"/>
</dbReference>
<comment type="caution">
    <text evidence="6">The sequence shown here is derived from an EMBL/GenBank/DDBJ whole genome shotgun (WGS) entry which is preliminary data.</text>
</comment>
<feature type="domain" description="HTH tetR-type" evidence="5">
    <location>
        <begin position="17"/>
        <end position="77"/>
    </location>
</feature>
<evidence type="ECO:0000256" key="3">
    <source>
        <dbReference type="ARBA" id="ARBA00023163"/>
    </source>
</evidence>
<dbReference type="PANTHER" id="PTHR30055">
    <property type="entry name" value="HTH-TYPE TRANSCRIPTIONAL REGULATOR RUTR"/>
    <property type="match status" value="1"/>
</dbReference>
<keyword evidence="3" id="KW-0804">Transcription</keyword>
<dbReference type="OrthoDB" id="4823039at2"/>
<evidence type="ECO:0000313" key="6">
    <source>
        <dbReference type="EMBL" id="REH48200.1"/>
    </source>
</evidence>
<dbReference type="AlphaFoldDB" id="A0A3E0HPI1"/>
<dbReference type="PANTHER" id="PTHR30055:SF234">
    <property type="entry name" value="HTH-TYPE TRANSCRIPTIONAL REGULATOR BETI"/>
    <property type="match status" value="1"/>
</dbReference>
<organism evidence="6 7">
    <name type="scientific">Kutzneria buriramensis</name>
    <dbReference type="NCBI Taxonomy" id="1045776"/>
    <lineage>
        <taxon>Bacteria</taxon>
        <taxon>Bacillati</taxon>
        <taxon>Actinomycetota</taxon>
        <taxon>Actinomycetes</taxon>
        <taxon>Pseudonocardiales</taxon>
        <taxon>Pseudonocardiaceae</taxon>
        <taxon>Kutzneria</taxon>
    </lineage>
</organism>
<accession>A0A3E0HPI1</accession>
<dbReference type="GO" id="GO:0003700">
    <property type="term" value="F:DNA-binding transcription factor activity"/>
    <property type="evidence" value="ECO:0007669"/>
    <property type="project" value="TreeGrafter"/>
</dbReference>
<evidence type="ECO:0000256" key="1">
    <source>
        <dbReference type="ARBA" id="ARBA00023015"/>
    </source>
</evidence>
<dbReference type="Pfam" id="PF00440">
    <property type="entry name" value="TetR_N"/>
    <property type="match status" value="1"/>
</dbReference>
<protein>
    <submittedName>
        <fullName evidence="6">AcrR family transcriptional regulator</fullName>
    </submittedName>
</protein>